<comment type="cofactor">
    <cofactor evidence="1">
        <name>Zn(2+)</name>
        <dbReference type="ChEBI" id="CHEBI:29105"/>
    </cofactor>
</comment>
<keyword evidence="8" id="KW-1185">Reference proteome</keyword>
<evidence type="ECO:0000313" key="7">
    <source>
        <dbReference type="EMBL" id="MST55051.1"/>
    </source>
</evidence>
<dbReference type="GO" id="GO:0046872">
    <property type="term" value="F:metal ion binding"/>
    <property type="evidence" value="ECO:0007669"/>
    <property type="project" value="UniProtKB-KW"/>
</dbReference>
<dbReference type="GO" id="GO:0016788">
    <property type="term" value="F:hydrolase activity, acting on ester bonds"/>
    <property type="evidence" value="ECO:0007669"/>
    <property type="project" value="InterPro"/>
</dbReference>
<keyword evidence="2" id="KW-0479">Metal-binding</keyword>
<evidence type="ECO:0000259" key="6">
    <source>
        <dbReference type="Pfam" id="PF24827"/>
    </source>
</evidence>
<evidence type="ECO:0000256" key="2">
    <source>
        <dbReference type="ARBA" id="ARBA00022723"/>
    </source>
</evidence>
<reference evidence="7 8" key="1">
    <citation type="submission" date="2019-08" db="EMBL/GenBank/DDBJ databases">
        <title>In-depth cultivation of the pig gut microbiome towards novel bacterial diversity and tailored functional studies.</title>
        <authorList>
            <person name="Wylensek D."/>
            <person name="Hitch T.C.A."/>
            <person name="Clavel T."/>
        </authorList>
    </citation>
    <scope>NUCLEOTIDE SEQUENCE [LARGE SCALE GENOMIC DNA]</scope>
    <source>
        <strain evidence="7 8">SM-530-WT-4B</strain>
    </source>
</reference>
<organism evidence="7 8">
    <name type="scientific">Pyramidobacter porci</name>
    <dbReference type="NCBI Taxonomy" id="2605789"/>
    <lineage>
        <taxon>Bacteria</taxon>
        <taxon>Thermotogati</taxon>
        <taxon>Synergistota</taxon>
        <taxon>Synergistia</taxon>
        <taxon>Synergistales</taxon>
        <taxon>Dethiosulfovibrionaceae</taxon>
        <taxon>Pyramidobacter</taxon>
    </lineage>
</organism>
<proteinExistence type="predicted"/>
<dbReference type="PANTHER" id="PTHR37326">
    <property type="entry name" value="BLL3975 PROTEIN"/>
    <property type="match status" value="1"/>
</dbReference>
<evidence type="ECO:0000256" key="4">
    <source>
        <dbReference type="ARBA" id="ARBA00022833"/>
    </source>
</evidence>
<feature type="domain" description="Succinylglutamate desuccinylase/Aspartoacylase catalytic" evidence="6">
    <location>
        <begin position="103"/>
        <end position="222"/>
    </location>
</feature>
<evidence type="ECO:0000256" key="5">
    <source>
        <dbReference type="SAM" id="MobiDB-lite"/>
    </source>
</evidence>
<comment type="caution">
    <text evidence="7">The sequence shown here is derived from an EMBL/GenBank/DDBJ whole genome shotgun (WGS) entry which is preliminary data.</text>
</comment>
<dbReference type="EMBL" id="VUNH01000002">
    <property type="protein sequence ID" value="MST55051.1"/>
    <property type="molecule type" value="Genomic_DNA"/>
</dbReference>
<dbReference type="AlphaFoldDB" id="A0A6L5YA40"/>
<evidence type="ECO:0000313" key="8">
    <source>
        <dbReference type="Proteomes" id="UP000473699"/>
    </source>
</evidence>
<dbReference type="InterPro" id="IPR055438">
    <property type="entry name" value="AstE_AspA_cat"/>
</dbReference>
<dbReference type="SUPFAM" id="SSF53187">
    <property type="entry name" value="Zn-dependent exopeptidases"/>
    <property type="match status" value="1"/>
</dbReference>
<evidence type="ECO:0000256" key="1">
    <source>
        <dbReference type="ARBA" id="ARBA00001947"/>
    </source>
</evidence>
<keyword evidence="4" id="KW-0862">Zinc</keyword>
<accession>A0A6L5YA40</accession>
<dbReference type="Proteomes" id="UP000473699">
    <property type="component" value="Unassembled WGS sequence"/>
</dbReference>
<dbReference type="InterPro" id="IPR053138">
    <property type="entry name" value="N-alpha-Ac-DABA_deacetylase"/>
</dbReference>
<dbReference type="Pfam" id="PF24827">
    <property type="entry name" value="AstE_AspA_cat"/>
    <property type="match status" value="1"/>
</dbReference>
<keyword evidence="3" id="KW-0378">Hydrolase</keyword>
<evidence type="ECO:0000256" key="3">
    <source>
        <dbReference type="ARBA" id="ARBA00022801"/>
    </source>
</evidence>
<protein>
    <recommendedName>
        <fullName evidence="6">Succinylglutamate desuccinylase/Aspartoacylase catalytic domain-containing protein</fullName>
    </recommendedName>
</protein>
<feature type="compositionally biased region" description="Polar residues" evidence="5">
    <location>
        <begin position="241"/>
        <end position="256"/>
    </location>
</feature>
<name>A0A6L5YA40_9BACT</name>
<gene>
    <name evidence="7" type="ORF">FYJ74_03175</name>
</gene>
<sequence length="273" mass="29320">MNKLLSLCPQGQKLKTSLAVHETATIPPLCLRGASAGPTLVVTTGMHDCEFVRAEDDRLLFRRAGSGGAARQPDRAAIGQSLGILRRSQAGSAAGRQKPEPFFPGSPDGTLSQQLAYVVEQQIYPGVDFLIDLHGDDINEDLTPLVLFPAAAQPEVSARSREAACRLPAPYRVRSSAKNSLYGWAAQCGMPTILLELGVLGRWAPELIRRCRESLHNLMDFLGMTSVRRRSTPHSAKAGAPSTTNRPPTVSGSQRSKLAMLSLPARVSARSAT</sequence>
<dbReference type="Gene3D" id="3.40.630.10">
    <property type="entry name" value="Zn peptidases"/>
    <property type="match status" value="1"/>
</dbReference>
<feature type="region of interest" description="Disordered" evidence="5">
    <location>
        <begin position="229"/>
        <end position="257"/>
    </location>
</feature>
<dbReference type="PANTHER" id="PTHR37326:SF1">
    <property type="entry name" value="BLL3975 PROTEIN"/>
    <property type="match status" value="1"/>
</dbReference>